<evidence type="ECO:0000313" key="1">
    <source>
        <dbReference type="EMBL" id="RED24722.1"/>
    </source>
</evidence>
<reference evidence="1 2" key="1">
    <citation type="submission" date="2018-07" db="EMBL/GenBank/DDBJ databases">
        <title>Genomic Encyclopedia of Archaeal and Bacterial Type Strains, Phase II (KMG-II): from individual species to whole genera.</title>
        <authorList>
            <person name="Goeker M."/>
        </authorList>
    </citation>
    <scope>NUCLEOTIDE SEQUENCE [LARGE SCALE GENOMIC DNA]</scope>
    <source>
        <strain evidence="1 2">DSM 25795</strain>
    </source>
</reference>
<protein>
    <submittedName>
        <fullName evidence="1">Uncharacterized protein</fullName>
    </submittedName>
</protein>
<sequence>MTKVIGFFVYFQLVPDYQIVKNIDFLSKINLIYTKKTT</sequence>
<dbReference type="EMBL" id="QRDQ01000008">
    <property type="protein sequence ID" value="RED24722.1"/>
    <property type="molecule type" value="Genomic_DNA"/>
</dbReference>
<comment type="caution">
    <text evidence="1">The sequence shown here is derived from an EMBL/GenBank/DDBJ whole genome shotgun (WGS) entry which is preliminary data.</text>
</comment>
<keyword evidence="2" id="KW-1185">Reference proteome</keyword>
<name>A0A3D9FX88_9FLAO</name>
<dbReference type="AlphaFoldDB" id="A0A3D9FX88"/>
<proteinExistence type="predicted"/>
<dbReference type="Proteomes" id="UP000257004">
    <property type="component" value="Unassembled WGS sequence"/>
</dbReference>
<evidence type="ECO:0000313" key="2">
    <source>
        <dbReference type="Proteomes" id="UP000257004"/>
    </source>
</evidence>
<gene>
    <name evidence="1" type="ORF">BD847_1457</name>
</gene>
<organism evidence="1 2">
    <name type="scientific">Flavobacterium cutihirudinis</name>
    <dbReference type="NCBI Taxonomy" id="1265740"/>
    <lineage>
        <taxon>Bacteria</taxon>
        <taxon>Pseudomonadati</taxon>
        <taxon>Bacteroidota</taxon>
        <taxon>Flavobacteriia</taxon>
        <taxon>Flavobacteriales</taxon>
        <taxon>Flavobacteriaceae</taxon>
        <taxon>Flavobacterium</taxon>
    </lineage>
</organism>
<accession>A0A3D9FX88</accession>